<dbReference type="AlphaFoldDB" id="A0A5A8CYT8"/>
<feature type="transmembrane region" description="Helical" evidence="2">
    <location>
        <begin position="112"/>
        <end position="132"/>
    </location>
</feature>
<feature type="region of interest" description="Disordered" evidence="1">
    <location>
        <begin position="1116"/>
        <end position="1143"/>
    </location>
</feature>
<feature type="transmembrane region" description="Helical" evidence="2">
    <location>
        <begin position="256"/>
        <end position="280"/>
    </location>
</feature>
<gene>
    <name evidence="3" type="ORF">FNF28_06579</name>
</gene>
<feature type="transmembrane region" description="Helical" evidence="2">
    <location>
        <begin position="824"/>
        <end position="843"/>
    </location>
</feature>
<feature type="transmembrane region" description="Helical" evidence="2">
    <location>
        <begin position="398"/>
        <end position="422"/>
    </location>
</feature>
<feature type="compositionally biased region" description="Low complexity" evidence="1">
    <location>
        <begin position="649"/>
        <end position="668"/>
    </location>
</feature>
<feature type="region of interest" description="Disordered" evidence="1">
    <location>
        <begin position="469"/>
        <end position="505"/>
    </location>
</feature>
<reference evidence="3 4" key="1">
    <citation type="submission" date="2019-07" db="EMBL/GenBank/DDBJ databases">
        <title>Genomes of Cafeteria roenbergensis.</title>
        <authorList>
            <person name="Fischer M.G."/>
            <person name="Hackl T."/>
            <person name="Roman M."/>
        </authorList>
    </citation>
    <scope>NUCLEOTIDE SEQUENCE [LARGE SCALE GENOMIC DNA]</scope>
    <source>
        <strain evidence="3 4">RCC970-E3</strain>
    </source>
</reference>
<feature type="transmembrane region" description="Helical" evidence="2">
    <location>
        <begin position="902"/>
        <end position="922"/>
    </location>
</feature>
<keyword evidence="2" id="KW-1133">Transmembrane helix</keyword>
<dbReference type="EMBL" id="VLTL01000171">
    <property type="protein sequence ID" value="KAA0156951.1"/>
    <property type="molecule type" value="Genomic_DNA"/>
</dbReference>
<feature type="compositionally biased region" description="Basic and acidic residues" evidence="1">
    <location>
        <begin position="482"/>
        <end position="491"/>
    </location>
</feature>
<feature type="transmembrane region" description="Helical" evidence="2">
    <location>
        <begin position="45"/>
        <end position="69"/>
    </location>
</feature>
<sequence>MAEGAAGLQLMPAGWKVHSFAWAAGKRTWGPLSDRGGKAQPVGMTVCEALVALLLAAWSTLVVLTPLLWADEDYFVVTGGASQRIQRWIGLSKGAAGSEWFWAATWGRSLTVAQAMGVTAWLSLATHIVVSWRALVPWLREKMIVFVAMTALPVLVTALSDGYRMRLNVNGCRFVMGEAELFFAALFIASVHVSEKHQHQRPLPRGRKSICSLGCCGLQLFADDSASIRLTAALSFRVALTLAWAFGVTFLRTTAIATAAGVTAFVIVVILSSVSFVAVARQTYRLCRRYLRRLASEQDHHLVLHGRDSCGEVGGRRAPAGRQALSQSPVVKLLQDAVMPLVIYAAWIFLTLPTSTAGCPAWSLPGLGDATPPPPSGVHWPEGADVQNEDTRDRIVDAMAVGAVMSIAGATAAFSVALSTILQALDSDALLREQESLLAAATLRQAIGFVSHGTRGPLNAAMLSLGLMQQPGGGDAGGSPVHEADTGRSESEPEPGAGGTALIGDGVEGAPAETTLVRAKDPQDQAASDALPHASQADFISSLQASIRASALHLDLLVMWDQSQEGSNQLPVACGWDSLGDAWRSKLLAKFRSARLSDAHLVVSTGPLKGRTFTGSAAGSTVRGDAVLPATEEPAEGRAGTSLGWTTHSPARTSRAAGAASGVSSGSRARMDPSPSSADSGVLGARTSRDGRSASGQPRVPAGSDSHHSGPRARSVEFFPANERSSALPADEFEFFADHESLFAVSVSAVAHAVDRVANRTDGAMVELHCSVFTDAAAVRRIGMPHVPFPHDASDDEMGGALPPPTPGRHETACPMALSSIPDVAIRFAPAVTLLLCLVANGLGFDWRCGPAGGRRQRPLKTAFTPAGSAFSIWGVIYALAVLSVGYMTIWWEHLAPRLGKATYVTLAANFILNGVWIFLWTGASAGPAILWTSVVFMAGILGTLMVLYRWAGPASGRAADSWLESVSIRAFLGVYFGWITVASVANVAGASTPIDGATPDWGLGAAVWACIMLGVAMTLGVVVAALYFDAGYPAVIAWATWWVSQQQAEPGWPGTEATVTTAKVAFGVSIAAVVLALAGGAYAILLKGRAWQPAWPALVRPAGSVFFGSVPNSKGDDAAPLSTKDHASGPRDGATAGPRDWA</sequence>
<feature type="region of interest" description="Disordered" evidence="1">
    <location>
        <begin position="632"/>
        <end position="713"/>
    </location>
</feature>
<proteinExistence type="predicted"/>
<feature type="transmembrane region" description="Helical" evidence="2">
    <location>
        <begin position="1065"/>
        <end position="1086"/>
    </location>
</feature>
<evidence type="ECO:0000313" key="3">
    <source>
        <dbReference type="EMBL" id="KAA0156951.1"/>
    </source>
</evidence>
<feature type="transmembrane region" description="Helical" evidence="2">
    <location>
        <begin position="144"/>
        <end position="163"/>
    </location>
</feature>
<keyword evidence="2" id="KW-0472">Membrane</keyword>
<feature type="transmembrane region" description="Helical" evidence="2">
    <location>
        <begin position="175"/>
        <end position="193"/>
    </location>
</feature>
<dbReference type="Proteomes" id="UP000324907">
    <property type="component" value="Unassembled WGS sequence"/>
</dbReference>
<feature type="transmembrane region" description="Helical" evidence="2">
    <location>
        <begin position="1002"/>
        <end position="1029"/>
    </location>
</feature>
<dbReference type="PANTHER" id="PTHR33802:SF1">
    <property type="entry name" value="XK-RELATED PROTEIN"/>
    <property type="match status" value="1"/>
</dbReference>
<feature type="transmembrane region" description="Helical" evidence="2">
    <location>
        <begin position="969"/>
        <end position="990"/>
    </location>
</feature>
<dbReference type="PANTHER" id="PTHR33802">
    <property type="entry name" value="SI:CH211-161H7.5-RELATED"/>
    <property type="match status" value="1"/>
</dbReference>
<protein>
    <submittedName>
        <fullName evidence="3">Uncharacterized protein</fullName>
    </submittedName>
</protein>
<evidence type="ECO:0000313" key="4">
    <source>
        <dbReference type="Proteomes" id="UP000324907"/>
    </source>
</evidence>
<feature type="transmembrane region" description="Helical" evidence="2">
    <location>
        <begin position="864"/>
        <end position="890"/>
    </location>
</feature>
<name>A0A5A8CYT8_CAFRO</name>
<accession>A0A5A8CYT8</accession>
<keyword evidence="2" id="KW-0812">Transmembrane</keyword>
<feature type="transmembrane region" description="Helical" evidence="2">
    <location>
        <begin position="230"/>
        <end position="250"/>
    </location>
</feature>
<feature type="transmembrane region" description="Helical" evidence="2">
    <location>
        <begin position="929"/>
        <end position="949"/>
    </location>
</feature>
<organism evidence="3 4">
    <name type="scientific">Cafeteria roenbergensis</name>
    <name type="common">Marine flagellate</name>
    <dbReference type="NCBI Taxonomy" id="33653"/>
    <lineage>
        <taxon>Eukaryota</taxon>
        <taxon>Sar</taxon>
        <taxon>Stramenopiles</taxon>
        <taxon>Bigyra</taxon>
        <taxon>Opalozoa</taxon>
        <taxon>Bicosoecida</taxon>
        <taxon>Cafeteriaceae</taxon>
        <taxon>Cafeteria</taxon>
    </lineage>
</organism>
<comment type="caution">
    <text evidence="3">The sequence shown here is derived from an EMBL/GenBank/DDBJ whole genome shotgun (WGS) entry which is preliminary data.</text>
</comment>
<dbReference type="InterPro" id="IPR038330">
    <property type="entry name" value="TspO/MBR-related_sf"/>
</dbReference>
<dbReference type="Gene3D" id="1.20.1260.100">
    <property type="entry name" value="TspO/MBR protein"/>
    <property type="match status" value="1"/>
</dbReference>
<evidence type="ECO:0000256" key="1">
    <source>
        <dbReference type="SAM" id="MobiDB-lite"/>
    </source>
</evidence>
<evidence type="ECO:0000256" key="2">
    <source>
        <dbReference type="SAM" id="Phobius"/>
    </source>
</evidence>